<name>A0A2M3ZS79_9DIPT</name>
<organism evidence="2">
    <name type="scientific">Anopheles braziliensis</name>
    <dbReference type="NCBI Taxonomy" id="58242"/>
    <lineage>
        <taxon>Eukaryota</taxon>
        <taxon>Metazoa</taxon>
        <taxon>Ecdysozoa</taxon>
        <taxon>Arthropoda</taxon>
        <taxon>Hexapoda</taxon>
        <taxon>Insecta</taxon>
        <taxon>Pterygota</taxon>
        <taxon>Neoptera</taxon>
        <taxon>Endopterygota</taxon>
        <taxon>Diptera</taxon>
        <taxon>Nematocera</taxon>
        <taxon>Culicoidea</taxon>
        <taxon>Culicidae</taxon>
        <taxon>Anophelinae</taxon>
        <taxon>Anopheles</taxon>
    </lineage>
</organism>
<dbReference type="EMBL" id="GGFM01010638">
    <property type="protein sequence ID" value="MBW31389.1"/>
    <property type="molecule type" value="Transcribed_RNA"/>
</dbReference>
<evidence type="ECO:0000313" key="2">
    <source>
        <dbReference type="EMBL" id="MBW31389.1"/>
    </source>
</evidence>
<keyword evidence="1" id="KW-0812">Transmembrane</keyword>
<sequence>MLAVRWGHCALLLVSLFFLIWFEFLLPLPCSSHLGTMHIICVGLHLVNVPSILPLRKPALVLRQSKV</sequence>
<keyword evidence="1" id="KW-0472">Membrane</keyword>
<proteinExistence type="predicted"/>
<accession>A0A2M3ZS79</accession>
<reference evidence="2" key="1">
    <citation type="submission" date="2018-01" db="EMBL/GenBank/DDBJ databases">
        <title>An insight into the sialome of Amazonian anophelines.</title>
        <authorList>
            <person name="Ribeiro J.M."/>
            <person name="Scarpassa V."/>
            <person name="Calvo E."/>
        </authorList>
    </citation>
    <scope>NUCLEOTIDE SEQUENCE</scope>
    <source>
        <tissue evidence="2">Salivary glands</tissue>
    </source>
</reference>
<evidence type="ECO:0000256" key="1">
    <source>
        <dbReference type="SAM" id="Phobius"/>
    </source>
</evidence>
<protein>
    <submittedName>
        <fullName evidence="2">Putative secreted peptide</fullName>
    </submittedName>
</protein>
<keyword evidence="1" id="KW-1133">Transmembrane helix</keyword>
<feature type="transmembrane region" description="Helical" evidence="1">
    <location>
        <begin position="37"/>
        <end position="55"/>
    </location>
</feature>
<dbReference type="AlphaFoldDB" id="A0A2M3ZS79"/>